<dbReference type="Proteomes" id="UP001054837">
    <property type="component" value="Unassembled WGS sequence"/>
</dbReference>
<accession>A0AAV4UYP9</accession>
<name>A0AAV4UYP9_9ARAC</name>
<dbReference type="AlphaFoldDB" id="A0AAV4UYP9"/>
<organism evidence="2 3">
    <name type="scientific">Caerostris darwini</name>
    <dbReference type="NCBI Taxonomy" id="1538125"/>
    <lineage>
        <taxon>Eukaryota</taxon>
        <taxon>Metazoa</taxon>
        <taxon>Ecdysozoa</taxon>
        <taxon>Arthropoda</taxon>
        <taxon>Chelicerata</taxon>
        <taxon>Arachnida</taxon>
        <taxon>Araneae</taxon>
        <taxon>Araneomorphae</taxon>
        <taxon>Entelegynae</taxon>
        <taxon>Araneoidea</taxon>
        <taxon>Araneidae</taxon>
        <taxon>Caerostris</taxon>
    </lineage>
</organism>
<protein>
    <submittedName>
        <fullName evidence="2">Uncharacterized protein</fullName>
    </submittedName>
</protein>
<comment type="caution">
    <text evidence="2">The sequence shown here is derived from an EMBL/GenBank/DDBJ whole genome shotgun (WGS) entry which is preliminary data.</text>
</comment>
<dbReference type="EMBL" id="BPLQ01012134">
    <property type="protein sequence ID" value="GIY62825.1"/>
    <property type="molecule type" value="Genomic_DNA"/>
</dbReference>
<keyword evidence="3" id="KW-1185">Reference proteome</keyword>
<proteinExistence type="predicted"/>
<reference evidence="2 3" key="1">
    <citation type="submission" date="2021-06" db="EMBL/GenBank/DDBJ databases">
        <title>Caerostris darwini draft genome.</title>
        <authorList>
            <person name="Kono N."/>
            <person name="Arakawa K."/>
        </authorList>
    </citation>
    <scope>NUCLEOTIDE SEQUENCE [LARGE SCALE GENOMIC DNA]</scope>
</reference>
<dbReference type="EMBL" id="BPLQ01009677">
    <property type="protein sequence ID" value="GIY45892.1"/>
    <property type="molecule type" value="Genomic_DNA"/>
</dbReference>
<evidence type="ECO:0000313" key="3">
    <source>
        <dbReference type="Proteomes" id="UP001054837"/>
    </source>
</evidence>
<evidence type="ECO:0000313" key="2">
    <source>
        <dbReference type="EMBL" id="GIY62825.1"/>
    </source>
</evidence>
<sequence length="125" mass="14349">MAKHKMFSHNSLLVRKASGYTFCPFLLRFLPRDWIHPLVNGTFCRIDILLKWVVTLSENSLQRNASTYVTIGPALLTIANFTKRAEIQTLPLLLPPQWVRRTKSRHQLSLLFQVVPHKLLSAASL</sequence>
<gene>
    <name evidence="1" type="ORF">CDAR_226611</name>
    <name evidence="2" type="ORF">CDAR_474691</name>
</gene>
<evidence type="ECO:0000313" key="1">
    <source>
        <dbReference type="EMBL" id="GIY45892.1"/>
    </source>
</evidence>